<proteinExistence type="predicted"/>
<protein>
    <submittedName>
        <fullName evidence="2">Uncharacterized protein</fullName>
    </submittedName>
</protein>
<reference evidence="2 3" key="1">
    <citation type="journal article" date="2015" name="Genome Announc.">
        <title>Draft Genome Sequence of the Terrestrial Cyanobacterium Scytonema millei VB511283, Isolated from Eastern India.</title>
        <authorList>
            <person name="Sen D."/>
            <person name="Chandrababunaidu M.M."/>
            <person name="Singh D."/>
            <person name="Sanghi N."/>
            <person name="Ghorai A."/>
            <person name="Mishra G.P."/>
            <person name="Madduluri M."/>
            <person name="Adhikary S.P."/>
            <person name="Tripathy S."/>
        </authorList>
    </citation>
    <scope>NUCLEOTIDE SEQUENCE [LARGE SCALE GENOMIC DNA]</scope>
    <source>
        <strain evidence="2 3">VB511283</strain>
    </source>
</reference>
<evidence type="ECO:0000313" key="3">
    <source>
        <dbReference type="Proteomes" id="UP000031532"/>
    </source>
</evidence>
<dbReference type="EMBL" id="JTJC03000002">
    <property type="protein sequence ID" value="NHC34536.1"/>
    <property type="molecule type" value="Genomic_DNA"/>
</dbReference>
<keyword evidence="1" id="KW-0812">Transmembrane</keyword>
<accession>A0A9X5E3M2</accession>
<dbReference type="Proteomes" id="UP000031532">
    <property type="component" value="Unassembled WGS sequence"/>
</dbReference>
<keyword evidence="3" id="KW-1185">Reference proteome</keyword>
<keyword evidence="1" id="KW-0472">Membrane</keyword>
<comment type="caution">
    <text evidence="2">The sequence shown here is derived from an EMBL/GenBank/DDBJ whole genome shotgun (WGS) entry which is preliminary data.</text>
</comment>
<name>A0A9X5E3M2_9CYAN</name>
<organism evidence="2 3">
    <name type="scientific">Scytonema millei VB511283</name>
    <dbReference type="NCBI Taxonomy" id="1245923"/>
    <lineage>
        <taxon>Bacteria</taxon>
        <taxon>Bacillati</taxon>
        <taxon>Cyanobacteriota</taxon>
        <taxon>Cyanophyceae</taxon>
        <taxon>Nostocales</taxon>
        <taxon>Scytonemataceae</taxon>
        <taxon>Scytonema</taxon>
    </lineage>
</organism>
<evidence type="ECO:0000256" key="1">
    <source>
        <dbReference type="SAM" id="Phobius"/>
    </source>
</evidence>
<gene>
    <name evidence="2" type="ORF">QH73_0007660</name>
</gene>
<feature type="transmembrane region" description="Helical" evidence="1">
    <location>
        <begin position="6"/>
        <end position="24"/>
    </location>
</feature>
<evidence type="ECO:0000313" key="2">
    <source>
        <dbReference type="EMBL" id="NHC34536.1"/>
    </source>
</evidence>
<keyword evidence="1" id="KW-1133">Transmembrane helix</keyword>
<sequence>MVTIVVAINLILSVLLCYLARRIWQIRCKLARTADTLIAIERCTRTVLRDAPEIIYCGQDSIYRLRQSGEPLQIQLQQLRQLISLSVIGWQTWARVRNSEYPFGAASYKIRKS</sequence>
<dbReference type="OrthoDB" id="582659at2"/>
<dbReference type="AlphaFoldDB" id="A0A9X5E3M2"/>